<reference evidence="1 4" key="1">
    <citation type="journal article" date="2020" name="Science">
        <title>Unexpected conservation and global transmission of agrobacterial virulence plasmids.</title>
        <authorList>
            <person name="Weisberg A.J."/>
            <person name="Davis E.W. 2nd"/>
            <person name="Tabima J."/>
            <person name="Belcher M.S."/>
            <person name="Miller M."/>
            <person name="Kuo C.H."/>
            <person name="Loper J.E."/>
            <person name="Grunwald N.J."/>
            <person name="Putnam M.L."/>
            <person name="Chang J.H."/>
        </authorList>
    </citation>
    <scope>NUCLEOTIDE SEQUENCE [LARGE SCALE GENOMIC DNA]</scope>
    <source>
        <strain evidence="1 4">A19/93</strain>
    </source>
</reference>
<name>A0AAE7QZY3_9HYPH</name>
<evidence type="ECO:0000313" key="4">
    <source>
        <dbReference type="Proteomes" id="UP000822331"/>
    </source>
</evidence>
<organism evidence="2 3">
    <name type="scientific">Agrobacterium rubi</name>
    <dbReference type="NCBI Taxonomy" id="28099"/>
    <lineage>
        <taxon>Bacteria</taxon>
        <taxon>Pseudomonadati</taxon>
        <taxon>Pseudomonadota</taxon>
        <taxon>Alphaproteobacteria</taxon>
        <taxon>Hyphomicrobiales</taxon>
        <taxon>Rhizobiaceae</taxon>
        <taxon>Rhizobium/Agrobacterium group</taxon>
        <taxon>Agrobacterium</taxon>
    </lineage>
</organism>
<sequence>MAKTSSVTSLHYRGDCVALFCFDPQNVQSKIIEAISTAELCEQQVRQDVFRSRSNSLDAKKPLERRAAFCWTQKREFAPGI</sequence>
<dbReference type="EMBL" id="JAAMCP010000005">
    <property type="protein sequence ID" value="NTF37301.1"/>
    <property type="molecule type" value="Genomic_DNA"/>
</dbReference>
<dbReference type="EMBL" id="CP049206">
    <property type="protein sequence ID" value="QTF99719.1"/>
    <property type="molecule type" value="Genomic_DNA"/>
</dbReference>
<keyword evidence="4" id="KW-1185">Reference proteome</keyword>
<dbReference type="KEGG" id="arui:G6M88_04575"/>
<evidence type="ECO:0000313" key="2">
    <source>
        <dbReference type="EMBL" id="QTF99719.1"/>
    </source>
</evidence>
<dbReference type="RefSeq" id="WP_141680544.1">
    <property type="nucleotide sequence ID" value="NZ_CP049206.1"/>
</dbReference>
<reference evidence="2" key="2">
    <citation type="submission" date="2020-02" db="EMBL/GenBank/DDBJ databases">
        <title>Unexpected conservation and global transmission of agrobacterial virulence plasmids.</title>
        <authorList>
            <person name="Weisberg A.J."/>
            <person name="Davis E.W. II"/>
            <person name="Tabima J.R."/>
            <person name="Belcher M.S."/>
            <person name="Miller M."/>
            <person name="Kuo C.-H."/>
            <person name="Loper J.E."/>
            <person name="Grunwald N.J."/>
            <person name="Putnam M.L."/>
            <person name="Chang J.H."/>
        </authorList>
    </citation>
    <scope>NUCLEOTIDE SEQUENCE</scope>
    <source>
        <strain evidence="2">W2/73</strain>
    </source>
</reference>
<dbReference type="Proteomes" id="UP000822331">
    <property type="component" value="Unassembled WGS sequence"/>
</dbReference>
<dbReference type="AlphaFoldDB" id="A0AAE7QZY3"/>
<protein>
    <submittedName>
        <fullName evidence="2">Uncharacterized protein</fullName>
    </submittedName>
</protein>
<dbReference type="Proteomes" id="UP000663912">
    <property type="component" value="Chromosome 1"/>
</dbReference>
<evidence type="ECO:0000313" key="3">
    <source>
        <dbReference type="Proteomes" id="UP000663912"/>
    </source>
</evidence>
<accession>A0AAE7QZY3</accession>
<evidence type="ECO:0000313" key="1">
    <source>
        <dbReference type="EMBL" id="NTF37301.1"/>
    </source>
</evidence>
<gene>
    <name evidence="1" type="ORF">G6L72_11355</name>
    <name evidence="2" type="ORF">G6M88_04575</name>
</gene>
<proteinExistence type="predicted"/>